<dbReference type="EMBL" id="LJKA01000027">
    <property type="protein sequence ID" value="KZD37909.1"/>
    <property type="molecule type" value="Genomic_DNA"/>
</dbReference>
<evidence type="ECO:0000313" key="2">
    <source>
        <dbReference type="Proteomes" id="UP000076501"/>
    </source>
</evidence>
<sequence>MEHPIVFIGYSISDENIQKILSDISEIVSETEDEIVNNIWFVEWKKESIPEDFTPPIDKVIPLGEGQNIRVNYLLVNTFEDVYKSLMQSDKSDIDFLSTLQENIYNIVKSKTVTNLEVDMVRMNGLRDIETLSSYLGFKSKSSEQASTTQVTLGGFGQILDPEQALARYPMRLTDVSSKLGYSYWHKVNVAINKVKTDTNFDIKGSNNIYHIDMGINGSQHRYSADFLELITKVINEENYEVITDTNEKIEVYSRSLQES</sequence>
<evidence type="ECO:0000313" key="1">
    <source>
        <dbReference type="EMBL" id="KZD37909.1"/>
    </source>
</evidence>
<comment type="caution">
    <text evidence="1">The sequence shown here is derived from an EMBL/GenBank/DDBJ whole genome shotgun (WGS) entry which is preliminary data.</text>
</comment>
<dbReference type="AlphaFoldDB" id="A0A164GDC7"/>
<dbReference type="PATRIC" id="fig|1396.539.peg.5189"/>
<proteinExistence type="predicted"/>
<accession>A0A164GDC7</accession>
<reference evidence="1 2" key="1">
    <citation type="submission" date="2015-09" db="EMBL/GenBank/DDBJ databases">
        <title>Bacillus cereus food isolates.</title>
        <authorList>
            <person name="Boekhorst J."/>
        </authorList>
    </citation>
    <scope>NUCLEOTIDE SEQUENCE [LARGE SCALE GENOMIC DNA]</scope>
    <source>
        <strain evidence="1 2">B4082</strain>
    </source>
</reference>
<name>A0A164GDC7_BACCE</name>
<dbReference type="Proteomes" id="UP000076501">
    <property type="component" value="Unassembled WGS sequence"/>
</dbReference>
<gene>
    <name evidence="1" type="ORF">B4082_1833</name>
</gene>
<organism evidence="1 2">
    <name type="scientific">Bacillus cereus</name>
    <dbReference type="NCBI Taxonomy" id="1396"/>
    <lineage>
        <taxon>Bacteria</taxon>
        <taxon>Bacillati</taxon>
        <taxon>Bacillota</taxon>
        <taxon>Bacilli</taxon>
        <taxon>Bacillales</taxon>
        <taxon>Bacillaceae</taxon>
        <taxon>Bacillus</taxon>
        <taxon>Bacillus cereus group</taxon>
    </lineage>
</organism>
<protein>
    <submittedName>
        <fullName evidence="1">Uncharacterized protein</fullName>
    </submittedName>
</protein>